<organism evidence="7 8">
    <name type="scientific">Kouleothrix aurantiaca</name>
    <dbReference type="NCBI Taxonomy" id="186479"/>
    <lineage>
        <taxon>Bacteria</taxon>
        <taxon>Bacillati</taxon>
        <taxon>Chloroflexota</taxon>
        <taxon>Chloroflexia</taxon>
        <taxon>Chloroflexales</taxon>
        <taxon>Roseiflexineae</taxon>
        <taxon>Roseiflexaceae</taxon>
        <taxon>Kouleothrix</taxon>
    </lineage>
</organism>
<feature type="domain" description="Protein kinase" evidence="6">
    <location>
        <begin position="12"/>
        <end position="218"/>
    </location>
</feature>
<evidence type="ECO:0000256" key="4">
    <source>
        <dbReference type="ARBA" id="ARBA00022777"/>
    </source>
</evidence>
<dbReference type="AlphaFoldDB" id="A0A0P9DRD7"/>
<keyword evidence="8" id="KW-1185">Reference proteome</keyword>
<dbReference type="GO" id="GO:0005524">
    <property type="term" value="F:ATP binding"/>
    <property type="evidence" value="ECO:0007669"/>
    <property type="project" value="UniProtKB-KW"/>
</dbReference>
<dbReference type="CDD" id="cd14014">
    <property type="entry name" value="STKc_PknB_like"/>
    <property type="match status" value="1"/>
</dbReference>
<keyword evidence="5" id="KW-0067">ATP-binding</keyword>
<dbReference type="PANTHER" id="PTHR43289:SF6">
    <property type="entry name" value="SERINE_THREONINE-PROTEIN KINASE NEKL-3"/>
    <property type="match status" value="1"/>
</dbReference>
<keyword evidence="3" id="KW-0547">Nucleotide-binding</keyword>
<dbReference type="PROSITE" id="PS50011">
    <property type="entry name" value="PROTEIN_KINASE_DOM"/>
    <property type="match status" value="1"/>
</dbReference>
<keyword evidence="4" id="KW-0418">Kinase</keyword>
<evidence type="ECO:0000313" key="7">
    <source>
        <dbReference type="EMBL" id="KPV52775.1"/>
    </source>
</evidence>
<evidence type="ECO:0000259" key="6">
    <source>
        <dbReference type="PROSITE" id="PS50011"/>
    </source>
</evidence>
<dbReference type="Pfam" id="PF00069">
    <property type="entry name" value="Pkinase"/>
    <property type="match status" value="1"/>
</dbReference>
<dbReference type="InterPro" id="IPR000719">
    <property type="entry name" value="Prot_kinase_dom"/>
</dbReference>
<keyword evidence="2" id="KW-0808">Transferase</keyword>
<dbReference type="Gene3D" id="3.30.200.20">
    <property type="entry name" value="Phosphorylase Kinase, domain 1"/>
    <property type="match status" value="1"/>
</dbReference>
<evidence type="ECO:0000256" key="5">
    <source>
        <dbReference type="ARBA" id="ARBA00022840"/>
    </source>
</evidence>
<evidence type="ECO:0000256" key="3">
    <source>
        <dbReference type="ARBA" id="ARBA00022741"/>
    </source>
</evidence>
<protein>
    <recommendedName>
        <fullName evidence="1">non-specific serine/threonine protein kinase</fullName>
        <ecNumber evidence="1">2.7.11.1</ecNumber>
    </recommendedName>
</protein>
<dbReference type="EC" id="2.7.11.1" evidence="1"/>
<dbReference type="PROSITE" id="PS00108">
    <property type="entry name" value="PROTEIN_KINASE_ST"/>
    <property type="match status" value="1"/>
</dbReference>
<proteinExistence type="predicted"/>
<dbReference type="InterPro" id="IPR008271">
    <property type="entry name" value="Ser/Thr_kinase_AS"/>
</dbReference>
<dbReference type="GO" id="GO:0004674">
    <property type="term" value="F:protein serine/threonine kinase activity"/>
    <property type="evidence" value="ECO:0007669"/>
    <property type="project" value="UniProtKB-EC"/>
</dbReference>
<dbReference type="Proteomes" id="UP000050509">
    <property type="component" value="Unassembled WGS sequence"/>
</dbReference>
<feature type="non-terminal residue" evidence="7">
    <location>
        <position position="218"/>
    </location>
</feature>
<evidence type="ECO:0000313" key="8">
    <source>
        <dbReference type="Proteomes" id="UP000050509"/>
    </source>
</evidence>
<dbReference type="PANTHER" id="PTHR43289">
    <property type="entry name" value="MITOGEN-ACTIVATED PROTEIN KINASE KINASE KINASE 20-RELATED"/>
    <property type="match status" value="1"/>
</dbReference>
<name>A0A0P9DRD7_9CHLR</name>
<reference evidence="7 8" key="1">
    <citation type="submission" date="2015-09" db="EMBL/GenBank/DDBJ databases">
        <title>Draft genome sequence of Kouleothrix aurantiaca JCM 19913.</title>
        <authorList>
            <person name="Hemp J."/>
        </authorList>
    </citation>
    <scope>NUCLEOTIDE SEQUENCE [LARGE SCALE GENOMIC DNA]</scope>
    <source>
        <strain evidence="7 8">COM-B</strain>
    </source>
</reference>
<sequence>MTELIDTRLGQYQLIDIVRRGGMSTVYKGYQEALDRFVAVKVLSSHRDPQFAARFKREARAIAALQHHNILPVYDFGEQGDLLYLVLQYVENGTTLADMLGRPMQPVTALRLTSHVLDALDYAHKRGVIHRDIKPANVLMPSPNWPTLADFGIAKLMNDNQQRLTTLANQIIGTAAYMAPEQATGRPIDARTDLYAAGVVLYELVTGRVPFDADTPMA</sequence>
<dbReference type="EMBL" id="LJCR01000434">
    <property type="protein sequence ID" value="KPV52775.1"/>
    <property type="molecule type" value="Genomic_DNA"/>
</dbReference>
<dbReference type="InterPro" id="IPR011009">
    <property type="entry name" value="Kinase-like_dom_sf"/>
</dbReference>
<accession>A0A0P9DRD7</accession>
<dbReference type="Gene3D" id="1.10.510.10">
    <property type="entry name" value="Transferase(Phosphotransferase) domain 1"/>
    <property type="match status" value="1"/>
</dbReference>
<evidence type="ECO:0000256" key="2">
    <source>
        <dbReference type="ARBA" id="ARBA00022679"/>
    </source>
</evidence>
<gene>
    <name evidence="7" type="ORF">SE17_13460</name>
</gene>
<dbReference type="SMART" id="SM00220">
    <property type="entry name" value="S_TKc"/>
    <property type="match status" value="1"/>
</dbReference>
<evidence type="ECO:0000256" key="1">
    <source>
        <dbReference type="ARBA" id="ARBA00012513"/>
    </source>
</evidence>
<comment type="caution">
    <text evidence="7">The sequence shown here is derived from an EMBL/GenBank/DDBJ whole genome shotgun (WGS) entry which is preliminary data.</text>
</comment>
<dbReference type="SUPFAM" id="SSF56112">
    <property type="entry name" value="Protein kinase-like (PK-like)"/>
    <property type="match status" value="1"/>
</dbReference>